<reference evidence="2 3" key="1">
    <citation type="submission" date="2018-01" db="EMBL/GenBank/DDBJ databases">
        <title>Draft genome sequence of Paucibacter aquatile CR182 isolated from freshwater of the Nakdong River.</title>
        <authorList>
            <person name="Choi A."/>
            <person name="Chung E.J."/>
        </authorList>
    </citation>
    <scope>NUCLEOTIDE SEQUENCE [LARGE SCALE GENOMIC DNA]</scope>
    <source>
        <strain evidence="2 3">CR182</strain>
    </source>
</reference>
<proteinExistence type="predicted"/>
<dbReference type="EMBL" id="POSP01000003">
    <property type="protein sequence ID" value="PND38440.1"/>
    <property type="molecule type" value="Genomic_DNA"/>
</dbReference>
<evidence type="ECO:0000313" key="2">
    <source>
        <dbReference type="EMBL" id="PND38440.1"/>
    </source>
</evidence>
<dbReference type="Gene3D" id="1.20.120.520">
    <property type="entry name" value="nmb1532 protein domain like"/>
    <property type="match status" value="1"/>
</dbReference>
<feature type="domain" description="Hemerythrin-like" evidence="1">
    <location>
        <begin position="11"/>
        <end position="144"/>
    </location>
</feature>
<dbReference type="PANTHER" id="PTHR39966">
    <property type="entry name" value="BLL2471 PROTEIN-RELATED"/>
    <property type="match status" value="1"/>
</dbReference>
<sequence>MPTTRPLALQVICDEHRALAAMLRSLPLLLAELRRRQAQPDFAALRAMLFYLDEFPERLHHPKESSLLFPKLRARAPEIRSVLDRLDEDHLRGERAIRDLEHALLAFEIMGESRREAFEQLCERYVHGYLQHMQVEETQVLPLALQHLSAQDWAELDEAFAGNRDPLAGHAVDAPYQALVQTVLRALPAPLGFGPAL</sequence>
<dbReference type="AlphaFoldDB" id="A0A2N8KYA4"/>
<dbReference type="InterPro" id="IPR012312">
    <property type="entry name" value="Hemerythrin-like"/>
</dbReference>
<dbReference type="CDD" id="cd12108">
    <property type="entry name" value="Hr-like"/>
    <property type="match status" value="1"/>
</dbReference>
<dbReference type="Proteomes" id="UP000235916">
    <property type="component" value="Unassembled WGS sequence"/>
</dbReference>
<comment type="caution">
    <text evidence="2">The sequence shown here is derived from an EMBL/GenBank/DDBJ whole genome shotgun (WGS) entry which is preliminary data.</text>
</comment>
<dbReference type="PANTHER" id="PTHR39966:SF1">
    <property type="entry name" value="HEMERYTHRIN-LIKE DOMAIN-CONTAINING PROTEIN"/>
    <property type="match status" value="1"/>
</dbReference>
<organism evidence="2 3">
    <name type="scientific">Kinneretia aquatilis</name>
    <dbReference type="NCBI Taxonomy" id="2070761"/>
    <lineage>
        <taxon>Bacteria</taxon>
        <taxon>Pseudomonadati</taxon>
        <taxon>Pseudomonadota</taxon>
        <taxon>Betaproteobacteria</taxon>
        <taxon>Burkholderiales</taxon>
        <taxon>Sphaerotilaceae</taxon>
        <taxon>Roseateles</taxon>
    </lineage>
</organism>
<keyword evidence="3" id="KW-1185">Reference proteome</keyword>
<evidence type="ECO:0000313" key="3">
    <source>
        <dbReference type="Proteomes" id="UP000235916"/>
    </source>
</evidence>
<dbReference type="RefSeq" id="WP_102768359.1">
    <property type="nucleotide sequence ID" value="NZ_POSP01000003.1"/>
</dbReference>
<accession>A0A2N8KYA4</accession>
<name>A0A2N8KYA4_9BURK</name>
<protein>
    <submittedName>
        <fullName evidence="2">Hemerythrin</fullName>
    </submittedName>
</protein>
<dbReference type="Pfam" id="PF01814">
    <property type="entry name" value="Hemerythrin"/>
    <property type="match status" value="1"/>
</dbReference>
<gene>
    <name evidence="2" type="ORF">C1O66_13520</name>
</gene>
<evidence type="ECO:0000259" key="1">
    <source>
        <dbReference type="Pfam" id="PF01814"/>
    </source>
</evidence>
<dbReference type="GO" id="GO:0005886">
    <property type="term" value="C:plasma membrane"/>
    <property type="evidence" value="ECO:0007669"/>
    <property type="project" value="TreeGrafter"/>
</dbReference>
<dbReference type="OrthoDB" id="8560984at2"/>